<dbReference type="Proteomes" id="UP001151760">
    <property type="component" value="Unassembled WGS sequence"/>
</dbReference>
<reference evidence="1" key="2">
    <citation type="submission" date="2022-01" db="EMBL/GenBank/DDBJ databases">
        <authorList>
            <person name="Yamashiro T."/>
            <person name="Shiraishi A."/>
            <person name="Satake H."/>
            <person name="Nakayama K."/>
        </authorList>
    </citation>
    <scope>NUCLEOTIDE SEQUENCE</scope>
</reference>
<dbReference type="EMBL" id="BQNB010021325">
    <property type="protein sequence ID" value="GJU05199.1"/>
    <property type="molecule type" value="Genomic_DNA"/>
</dbReference>
<keyword evidence="2" id="KW-1185">Reference proteome</keyword>
<proteinExistence type="predicted"/>
<sequence length="73" mass="7471">MPPTAYTINLEKPLAMAPITSRCSANAPQISCTSSSNLAILCGIVLAAAGGGEGACTGAETHPHLQQEHPERL</sequence>
<evidence type="ECO:0000313" key="2">
    <source>
        <dbReference type="Proteomes" id="UP001151760"/>
    </source>
</evidence>
<comment type="caution">
    <text evidence="1">The sequence shown here is derived from an EMBL/GenBank/DDBJ whole genome shotgun (WGS) entry which is preliminary data.</text>
</comment>
<name>A0ABQ5IY83_9ASTR</name>
<protein>
    <submittedName>
        <fullName evidence="1">Uncharacterized protein</fullName>
    </submittedName>
</protein>
<evidence type="ECO:0000313" key="1">
    <source>
        <dbReference type="EMBL" id="GJU05199.1"/>
    </source>
</evidence>
<reference evidence="1" key="1">
    <citation type="journal article" date="2022" name="Int. J. Mol. Sci.">
        <title>Draft Genome of Tanacetum Coccineum: Genomic Comparison of Closely Related Tanacetum-Family Plants.</title>
        <authorList>
            <person name="Yamashiro T."/>
            <person name="Shiraishi A."/>
            <person name="Nakayama K."/>
            <person name="Satake H."/>
        </authorList>
    </citation>
    <scope>NUCLEOTIDE SEQUENCE</scope>
</reference>
<gene>
    <name evidence="1" type="ORF">Tco_1121629</name>
</gene>
<organism evidence="1 2">
    <name type="scientific">Tanacetum coccineum</name>
    <dbReference type="NCBI Taxonomy" id="301880"/>
    <lineage>
        <taxon>Eukaryota</taxon>
        <taxon>Viridiplantae</taxon>
        <taxon>Streptophyta</taxon>
        <taxon>Embryophyta</taxon>
        <taxon>Tracheophyta</taxon>
        <taxon>Spermatophyta</taxon>
        <taxon>Magnoliopsida</taxon>
        <taxon>eudicotyledons</taxon>
        <taxon>Gunneridae</taxon>
        <taxon>Pentapetalae</taxon>
        <taxon>asterids</taxon>
        <taxon>campanulids</taxon>
        <taxon>Asterales</taxon>
        <taxon>Asteraceae</taxon>
        <taxon>Asteroideae</taxon>
        <taxon>Anthemideae</taxon>
        <taxon>Anthemidinae</taxon>
        <taxon>Tanacetum</taxon>
    </lineage>
</organism>
<accession>A0ABQ5IY83</accession>